<dbReference type="OrthoDB" id="3645574at2759"/>
<keyword evidence="2" id="KW-1185">Reference proteome</keyword>
<evidence type="ECO:0000313" key="1">
    <source>
        <dbReference type="EMBL" id="OQE16753.1"/>
    </source>
</evidence>
<dbReference type="Proteomes" id="UP000191285">
    <property type="component" value="Unassembled WGS sequence"/>
</dbReference>
<name>A0A1V6ST37_9EURO</name>
<dbReference type="PANTHER" id="PTHR21310">
    <property type="entry name" value="AMINOGLYCOSIDE PHOSPHOTRANSFERASE-RELATED-RELATED"/>
    <property type="match status" value="1"/>
</dbReference>
<comment type="caution">
    <text evidence="1">The sequence shown here is derived from an EMBL/GenBank/DDBJ whole genome shotgun (WGS) entry which is preliminary data.</text>
</comment>
<proteinExistence type="predicted"/>
<dbReference type="SUPFAM" id="SSF56112">
    <property type="entry name" value="Protein kinase-like (PK-like)"/>
    <property type="match status" value="1"/>
</dbReference>
<reference evidence="2" key="1">
    <citation type="journal article" date="2017" name="Nat. Microbiol.">
        <title>Global analysis of biosynthetic gene clusters reveals vast potential of secondary metabolite production in Penicillium species.</title>
        <authorList>
            <person name="Nielsen J.C."/>
            <person name="Grijseels S."/>
            <person name="Prigent S."/>
            <person name="Ji B."/>
            <person name="Dainat J."/>
            <person name="Nielsen K.F."/>
            <person name="Frisvad J.C."/>
            <person name="Workman M."/>
            <person name="Nielsen J."/>
        </authorList>
    </citation>
    <scope>NUCLEOTIDE SEQUENCE [LARGE SCALE GENOMIC DNA]</scope>
    <source>
        <strain evidence="2">IBT 24891</strain>
    </source>
</reference>
<dbReference type="AlphaFoldDB" id="A0A1V6ST37"/>
<evidence type="ECO:0000313" key="2">
    <source>
        <dbReference type="Proteomes" id="UP000191285"/>
    </source>
</evidence>
<dbReference type="InterPro" id="IPR011009">
    <property type="entry name" value="Kinase-like_dom_sf"/>
</dbReference>
<dbReference type="STRING" id="303698.A0A1V6ST37"/>
<evidence type="ECO:0008006" key="3">
    <source>
        <dbReference type="Google" id="ProtNLM"/>
    </source>
</evidence>
<gene>
    <name evidence="1" type="ORF">PENSTE_c023G10119</name>
</gene>
<accession>A0A1V6ST37</accession>
<dbReference type="InterPro" id="IPR051678">
    <property type="entry name" value="AGP_Transferase"/>
</dbReference>
<dbReference type="PANTHER" id="PTHR21310:SF37">
    <property type="entry name" value="AMINOGLYCOSIDE PHOSPHOTRANSFERASE DOMAIN-CONTAINING PROTEIN"/>
    <property type="match status" value="1"/>
</dbReference>
<sequence>MLKPRSLLRGDITYDTAKDSDANILHELGYRDQKIRFFTYLYRNRELIKSLITRHLGLASRDSCHLVDVEDWIHGSFNVCIRADVFDSIGAVERQVMIRFPLPYRIGEDYCPGNADEKVRCEVGTYTWLKENCPTVPIPHLYGYGLSSGRTFIEFNRLPFFFRNIERLRRVIMRTLGYRVPSFYTENSHKYHNLLEKSYIIIEYVSQSSGNLLSETWEEGRFNPTLRSNLFRGLSRIILAMVRVPLPKIGSFVVDDDGYLSLNNRPLTMELQQLENERIPVNIHRDTTYLGTESYIHDALSLHESRLRHQPNAVNSREDGLYQTSALMVMRSIWPCLFNRELFRGPFLFNLTDLNQTNIFVDNKWNIVQLIDLEWACSHPAEMIHPPYWLTNQAIDLIDSSEYEALHTEFMNTFVEEQRTSDTLQLYPTIKNGLENGTFWYSLALTSPSAFSTIFYDHIQPKFTNGHGIPEFWKITMPYFSLDTAALIEQKVKDKERYDADLEEAFRC</sequence>
<dbReference type="EMBL" id="MLKD01000023">
    <property type="protein sequence ID" value="OQE16753.1"/>
    <property type="molecule type" value="Genomic_DNA"/>
</dbReference>
<protein>
    <recommendedName>
        <fullName evidence="3">Aminoglycoside phosphotransferase domain-containing protein</fullName>
    </recommendedName>
</protein>
<organism evidence="1 2">
    <name type="scientific">Penicillium steckii</name>
    <dbReference type="NCBI Taxonomy" id="303698"/>
    <lineage>
        <taxon>Eukaryota</taxon>
        <taxon>Fungi</taxon>
        <taxon>Dikarya</taxon>
        <taxon>Ascomycota</taxon>
        <taxon>Pezizomycotina</taxon>
        <taxon>Eurotiomycetes</taxon>
        <taxon>Eurotiomycetidae</taxon>
        <taxon>Eurotiales</taxon>
        <taxon>Aspergillaceae</taxon>
        <taxon>Penicillium</taxon>
    </lineage>
</organism>